<accession>A0ACC0W040</accession>
<organism evidence="1 2">
    <name type="scientific">Peronosclerospora sorghi</name>
    <dbReference type="NCBI Taxonomy" id="230839"/>
    <lineage>
        <taxon>Eukaryota</taxon>
        <taxon>Sar</taxon>
        <taxon>Stramenopiles</taxon>
        <taxon>Oomycota</taxon>
        <taxon>Peronosporomycetes</taxon>
        <taxon>Peronosporales</taxon>
        <taxon>Peronosporaceae</taxon>
        <taxon>Peronosclerospora</taxon>
    </lineage>
</organism>
<dbReference type="Proteomes" id="UP001163321">
    <property type="component" value="Chromosome 5"/>
</dbReference>
<name>A0ACC0W040_9STRA</name>
<evidence type="ECO:0000313" key="2">
    <source>
        <dbReference type="Proteomes" id="UP001163321"/>
    </source>
</evidence>
<dbReference type="EMBL" id="CM047584">
    <property type="protein sequence ID" value="KAI9911356.1"/>
    <property type="molecule type" value="Genomic_DNA"/>
</dbReference>
<comment type="caution">
    <text evidence="1">The sequence shown here is derived from an EMBL/GenBank/DDBJ whole genome shotgun (WGS) entry which is preliminary data.</text>
</comment>
<protein>
    <submittedName>
        <fullName evidence="1">Uncharacterized protein</fullName>
    </submittedName>
</protein>
<evidence type="ECO:0000313" key="1">
    <source>
        <dbReference type="EMBL" id="KAI9911356.1"/>
    </source>
</evidence>
<proteinExistence type="predicted"/>
<keyword evidence="2" id="KW-1185">Reference proteome</keyword>
<gene>
    <name evidence="1" type="ORF">PsorP6_009549</name>
</gene>
<sequence length="68" mass="7355">MSAGAGLSGLVASHFAAHTALTDGNEIVLRLLTKNVEINAELIKVQVLSLLWGDHHSVEHFVRAFVHL</sequence>
<reference evidence="1 2" key="1">
    <citation type="journal article" date="2022" name="bioRxiv">
        <title>The genome of the oomycete Peronosclerospora sorghi, a cosmopolitan pathogen of maize and sorghum, is inflated with dispersed pseudogenes.</title>
        <authorList>
            <person name="Fletcher K."/>
            <person name="Martin F."/>
            <person name="Isakeit T."/>
            <person name="Cavanaugh K."/>
            <person name="Magill C."/>
            <person name="Michelmore R."/>
        </authorList>
    </citation>
    <scope>NUCLEOTIDE SEQUENCE [LARGE SCALE GENOMIC DNA]</scope>
    <source>
        <strain evidence="1">P6</strain>
    </source>
</reference>